<evidence type="ECO:0000259" key="6">
    <source>
        <dbReference type="PROSITE" id="PS50011"/>
    </source>
</evidence>
<dbReference type="AlphaFoldDB" id="A0A238BKJ6"/>
<dbReference type="Gene3D" id="1.10.510.10">
    <property type="entry name" value="Transferase(Phosphotransferase) domain 1"/>
    <property type="match status" value="2"/>
</dbReference>
<evidence type="ECO:0000256" key="2">
    <source>
        <dbReference type="ARBA" id="ARBA00022679"/>
    </source>
</evidence>
<gene>
    <name evidence="7" type="ORF">X798_07452</name>
</gene>
<sequence>MEYLKGGDLMHHIQTVKKFDENRSRFYACEIIIALQFLHSKGIIYRDLKLDNILLDSDGHVHLADFGMCKTEMNRENGMASTFCGTPDYIAPEMYEMLIGQSPFHGEGEDELFDSILNERPYFPKSIGKEAAKCLSAV</sequence>
<dbReference type="GO" id="GO:0005524">
    <property type="term" value="F:ATP binding"/>
    <property type="evidence" value="ECO:0007669"/>
    <property type="project" value="UniProtKB-KW"/>
</dbReference>
<dbReference type="PROSITE" id="PS00108">
    <property type="entry name" value="PROTEIN_KINASE_ST"/>
    <property type="match status" value="1"/>
</dbReference>
<dbReference type="SMART" id="SM00220">
    <property type="entry name" value="S_TKc"/>
    <property type="match status" value="1"/>
</dbReference>
<dbReference type="FunFam" id="1.10.510.10:FF:000634">
    <property type="entry name" value="Protein kinase C"/>
    <property type="match status" value="1"/>
</dbReference>
<feature type="non-terminal residue" evidence="7">
    <location>
        <position position="138"/>
    </location>
</feature>
<dbReference type="Pfam" id="PF00069">
    <property type="entry name" value="Pkinase"/>
    <property type="match status" value="1"/>
</dbReference>
<evidence type="ECO:0000313" key="7">
    <source>
        <dbReference type="EMBL" id="OZC05574.1"/>
    </source>
</evidence>
<dbReference type="InterPro" id="IPR000719">
    <property type="entry name" value="Prot_kinase_dom"/>
</dbReference>
<keyword evidence="5" id="KW-0067">ATP-binding</keyword>
<feature type="domain" description="Protein kinase" evidence="6">
    <location>
        <begin position="1"/>
        <end position="138"/>
    </location>
</feature>
<organism evidence="7 8">
    <name type="scientific">Onchocerca flexuosa</name>
    <dbReference type="NCBI Taxonomy" id="387005"/>
    <lineage>
        <taxon>Eukaryota</taxon>
        <taxon>Metazoa</taxon>
        <taxon>Ecdysozoa</taxon>
        <taxon>Nematoda</taxon>
        <taxon>Chromadorea</taxon>
        <taxon>Rhabditida</taxon>
        <taxon>Spirurina</taxon>
        <taxon>Spiruromorpha</taxon>
        <taxon>Filarioidea</taxon>
        <taxon>Onchocercidae</taxon>
        <taxon>Onchocerca</taxon>
    </lineage>
</organism>
<dbReference type="GO" id="GO:0004674">
    <property type="term" value="F:protein serine/threonine kinase activity"/>
    <property type="evidence" value="ECO:0007669"/>
    <property type="project" value="UniProtKB-KW"/>
</dbReference>
<dbReference type="EMBL" id="KZ270755">
    <property type="protein sequence ID" value="OZC05574.1"/>
    <property type="molecule type" value="Genomic_DNA"/>
</dbReference>
<dbReference type="PROSITE" id="PS50011">
    <property type="entry name" value="PROTEIN_KINASE_DOM"/>
    <property type="match status" value="1"/>
</dbReference>
<keyword evidence="4" id="KW-0418">Kinase</keyword>
<reference evidence="7 8" key="1">
    <citation type="submission" date="2015-12" db="EMBL/GenBank/DDBJ databases">
        <title>Draft genome of the nematode, Onchocerca flexuosa.</title>
        <authorList>
            <person name="Mitreva M."/>
        </authorList>
    </citation>
    <scope>NUCLEOTIDE SEQUENCE [LARGE SCALE GENOMIC DNA]</scope>
    <source>
        <strain evidence="7">Red Deer</strain>
    </source>
</reference>
<keyword evidence="8" id="KW-1185">Reference proteome</keyword>
<keyword evidence="2" id="KW-0808">Transferase</keyword>
<dbReference type="SUPFAM" id="SSF56112">
    <property type="entry name" value="Protein kinase-like (PK-like)"/>
    <property type="match status" value="1"/>
</dbReference>
<accession>A0A238BKJ6</accession>
<evidence type="ECO:0000313" key="8">
    <source>
        <dbReference type="Proteomes" id="UP000242913"/>
    </source>
</evidence>
<dbReference type="Proteomes" id="UP000242913">
    <property type="component" value="Unassembled WGS sequence"/>
</dbReference>
<dbReference type="OrthoDB" id="63267at2759"/>
<keyword evidence="3" id="KW-0547">Nucleotide-binding</keyword>
<dbReference type="InterPro" id="IPR008271">
    <property type="entry name" value="Ser/Thr_kinase_AS"/>
</dbReference>
<proteinExistence type="predicted"/>
<dbReference type="PANTHER" id="PTHR24351">
    <property type="entry name" value="RIBOSOMAL PROTEIN S6 KINASE"/>
    <property type="match status" value="1"/>
</dbReference>
<keyword evidence="1" id="KW-0723">Serine/threonine-protein kinase</keyword>
<evidence type="ECO:0000256" key="4">
    <source>
        <dbReference type="ARBA" id="ARBA00022777"/>
    </source>
</evidence>
<evidence type="ECO:0000256" key="1">
    <source>
        <dbReference type="ARBA" id="ARBA00022527"/>
    </source>
</evidence>
<dbReference type="InterPro" id="IPR011009">
    <property type="entry name" value="Kinase-like_dom_sf"/>
</dbReference>
<evidence type="ECO:0000256" key="5">
    <source>
        <dbReference type="ARBA" id="ARBA00022840"/>
    </source>
</evidence>
<protein>
    <recommendedName>
        <fullName evidence="6">Protein kinase domain-containing protein</fullName>
    </recommendedName>
</protein>
<evidence type="ECO:0000256" key="3">
    <source>
        <dbReference type="ARBA" id="ARBA00022741"/>
    </source>
</evidence>
<name>A0A238BKJ6_9BILA</name>